<evidence type="ECO:0000313" key="2">
    <source>
        <dbReference type="Proteomes" id="UP000184485"/>
    </source>
</evidence>
<dbReference type="OrthoDB" id="9153277at2"/>
<dbReference type="AlphaFoldDB" id="A0A1M4YCN3"/>
<dbReference type="RefSeq" id="WP_073052022.1">
    <property type="nucleotide sequence ID" value="NZ_FQUP01000001.1"/>
</dbReference>
<dbReference type="STRING" id="1122133.SAMN02745157_1484"/>
<protein>
    <submittedName>
        <fullName evidence="1">Uncharacterized protein</fullName>
    </submittedName>
</protein>
<accession>A0A1M4YCN3</accession>
<gene>
    <name evidence="1" type="ORF">SAMN02745157_1484</name>
</gene>
<reference evidence="1 2" key="1">
    <citation type="submission" date="2016-11" db="EMBL/GenBank/DDBJ databases">
        <authorList>
            <person name="Jaros S."/>
            <person name="Januszkiewicz K."/>
            <person name="Wedrychowicz H."/>
        </authorList>
    </citation>
    <scope>NUCLEOTIDE SEQUENCE [LARGE SCALE GENOMIC DNA]</scope>
    <source>
        <strain evidence="1 2">DSM 19436</strain>
    </source>
</reference>
<organism evidence="1 2">
    <name type="scientific">Kaistia soli DSM 19436</name>
    <dbReference type="NCBI Taxonomy" id="1122133"/>
    <lineage>
        <taxon>Bacteria</taxon>
        <taxon>Pseudomonadati</taxon>
        <taxon>Pseudomonadota</taxon>
        <taxon>Alphaproteobacteria</taxon>
        <taxon>Hyphomicrobiales</taxon>
        <taxon>Kaistiaceae</taxon>
        <taxon>Kaistia</taxon>
    </lineage>
</organism>
<dbReference type="EMBL" id="FQUP01000001">
    <property type="protein sequence ID" value="SHF03487.1"/>
    <property type="molecule type" value="Genomic_DNA"/>
</dbReference>
<proteinExistence type="predicted"/>
<dbReference type="Proteomes" id="UP000184485">
    <property type="component" value="Unassembled WGS sequence"/>
</dbReference>
<evidence type="ECO:0000313" key="1">
    <source>
        <dbReference type="EMBL" id="SHF03487.1"/>
    </source>
</evidence>
<sequence>MRTTRIVLIFAFGVIAAMLGVWAGDRNPATESLLAEARPPDVLPGGQLHIAYEFRRYRLCPRETQRTIFDGQNIRFDLGTQMRALSGPVGADSYVQPITVPPAAAPGPARYRVMIYDYCNPLHRLWPLSKVIEIPFTILPETPLPSNRN</sequence>
<name>A0A1M4YCN3_9HYPH</name>
<keyword evidence="2" id="KW-1185">Reference proteome</keyword>